<name>A0A5K7ZES3_9BACT</name>
<evidence type="ECO:0000313" key="3">
    <source>
        <dbReference type="EMBL" id="BBO79305.1"/>
    </source>
</evidence>
<proteinExistence type="inferred from homology"/>
<dbReference type="KEGG" id="dwd:DSCW_67220"/>
<dbReference type="PANTHER" id="PTHR43630:SF2">
    <property type="entry name" value="GLYCOSYLTRANSFERASE"/>
    <property type="match status" value="1"/>
</dbReference>
<protein>
    <submittedName>
        <fullName evidence="3">Glycosyl transferase</fullName>
    </submittedName>
</protein>
<keyword evidence="4" id="KW-1185">Reference proteome</keyword>
<dbReference type="Pfam" id="PF00535">
    <property type="entry name" value="Glycos_transf_2"/>
    <property type="match status" value="1"/>
</dbReference>
<gene>
    <name evidence="3" type="ORF">DSCW_67220</name>
</gene>
<keyword evidence="3" id="KW-0808">Transferase</keyword>
<dbReference type="CDD" id="cd02511">
    <property type="entry name" value="Beta4Glucosyltransferase"/>
    <property type="match status" value="1"/>
</dbReference>
<organism evidence="3 4">
    <name type="scientific">Desulfosarcina widdelii</name>
    <dbReference type="NCBI Taxonomy" id="947919"/>
    <lineage>
        <taxon>Bacteria</taxon>
        <taxon>Pseudomonadati</taxon>
        <taxon>Thermodesulfobacteriota</taxon>
        <taxon>Desulfobacteria</taxon>
        <taxon>Desulfobacterales</taxon>
        <taxon>Desulfosarcinaceae</taxon>
        <taxon>Desulfosarcina</taxon>
    </lineage>
</organism>
<dbReference type="Proteomes" id="UP000427769">
    <property type="component" value="Chromosome"/>
</dbReference>
<comment type="similarity">
    <text evidence="1">Belongs to the glycosyltransferase 2 family. WaaE/KdtX subfamily.</text>
</comment>
<dbReference type="GO" id="GO:0016740">
    <property type="term" value="F:transferase activity"/>
    <property type="evidence" value="ECO:0007669"/>
    <property type="project" value="UniProtKB-KW"/>
</dbReference>
<dbReference type="AlphaFoldDB" id="A0A5K7ZES3"/>
<evidence type="ECO:0000256" key="1">
    <source>
        <dbReference type="ARBA" id="ARBA00038494"/>
    </source>
</evidence>
<feature type="domain" description="Glycosyltransferase 2-like" evidence="2">
    <location>
        <begin position="6"/>
        <end position="112"/>
    </location>
</feature>
<dbReference type="PANTHER" id="PTHR43630">
    <property type="entry name" value="POLY-BETA-1,6-N-ACETYL-D-GLUCOSAMINE SYNTHASE"/>
    <property type="match status" value="1"/>
</dbReference>
<dbReference type="Gene3D" id="3.90.550.10">
    <property type="entry name" value="Spore Coat Polysaccharide Biosynthesis Protein SpsA, Chain A"/>
    <property type="match status" value="1"/>
</dbReference>
<dbReference type="InterPro" id="IPR029044">
    <property type="entry name" value="Nucleotide-diphossugar_trans"/>
</dbReference>
<evidence type="ECO:0000259" key="2">
    <source>
        <dbReference type="Pfam" id="PF00535"/>
    </source>
</evidence>
<dbReference type="InterPro" id="IPR001173">
    <property type="entry name" value="Glyco_trans_2-like"/>
</dbReference>
<dbReference type="SUPFAM" id="SSF53448">
    <property type="entry name" value="Nucleotide-diphospho-sugar transferases"/>
    <property type="match status" value="1"/>
</dbReference>
<reference evidence="3 4" key="1">
    <citation type="submission" date="2019-11" db="EMBL/GenBank/DDBJ databases">
        <title>Comparative genomics of hydrocarbon-degrading Desulfosarcina strains.</title>
        <authorList>
            <person name="Watanabe M."/>
            <person name="Kojima H."/>
            <person name="Fukui M."/>
        </authorList>
    </citation>
    <scope>NUCLEOTIDE SEQUENCE [LARGE SCALE GENOMIC DNA]</scope>
    <source>
        <strain evidence="3 4">PP31</strain>
    </source>
</reference>
<accession>A0A5K7ZES3</accession>
<dbReference type="EMBL" id="AP021875">
    <property type="protein sequence ID" value="BBO79305.1"/>
    <property type="molecule type" value="Genomic_DNA"/>
</dbReference>
<dbReference type="RefSeq" id="WP_170302579.1">
    <property type="nucleotide sequence ID" value="NZ_AP021875.1"/>
</dbReference>
<sequence>MKAEISIVVIACNEADRIGHLLEHANFADEVIVVDSGSTDATVALCEAAGARVIHHDWMGYADQKQFAMEQAKGQWILNLDADEFVPEELAAEIQKALASAASETAGFSMPRLSYYLGRWIRHGGWYPDRKIRLVRKGAGSWVGDGLHEKLMVDGSVEALSAALRHLVYRNISDHVTTANRFSDVYVKSRGGAGPLFLLSGIPHTLGKFLECYLWKRGFLDGWPGLIIAMISSGYIFLKHAKAWEAAQNFTDYPPSPEH</sequence>
<evidence type="ECO:0000313" key="4">
    <source>
        <dbReference type="Proteomes" id="UP000427769"/>
    </source>
</evidence>